<comment type="caution">
    <text evidence="1">The sequence shown here is derived from an EMBL/GenBank/DDBJ whole genome shotgun (WGS) entry which is preliminary data.</text>
</comment>
<name>A0ABQ9ZLR9_9CRUS</name>
<dbReference type="EMBL" id="JAOYFB010000004">
    <property type="protein sequence ID" value="KAK4013890.1"/>
    <property type="molecule type" value="Genomic_DNA"/>
</dbReference>
<proteinExistence type="predicted"/>
<protein>
    <submittedName>
        <fullName evidence="1">Uncharacterized protein</fullName>
    </submittedName>
</protein>
<gene>
    <name evidence="1" type="ORF">OUZ56_026442</name>
</gene>
<organism evidence="1 2">
    <name type="scientific">Daphnia magna</name>
    <dbReference type="NCBI Taxonomy" id="35525"/>
    <lineage>
        <taxon>Eukaryota</taxon>
        <taxon>Metazoa</taxon>
        <taxon>Ecdysozoa</taxon>
        <taxon>Arthropoda</taxon>
        <taxon>Crustacea</taxon>
        <taxon>Branchiopoda</taxon>
        <taxon>Diplostraca</taxon>
        <taxon>Cladocera</taxon>
        <taxon>Anomopoda</taxon>
        <taxon>Daphniidae</taxon>
        <taxon>Daphnia</taxon>
    </lineage>
</organism>
<dbReference type="Proteomes" id="UP001234178">
    <property type="component" value="Unassembled WGS sequence"/>
</dbReference>
<sequence length="100" mass="11978">MWPRYQENELSTMDLLEEIILQLKIYFPFVISDHQLNLNQYQIDDYDTSLHFRMIPIQKMFDQLASEESNQHQPGRVLNNALSTAKPAKAFMEYLNRRNK</sequence>
<accession>A0ABQ9ZLR9</accession>
<evidence type="ECO:0000313" key="1">
    <source>
        <dbReference type="EMBL" id="KAK4013890.1"/>
    </source>
</evidence>
<evidence type="ECO:0000313" key="2">
    <source>
        <dbReference type="Proteomes" id="UP001234178"/>
    </source>
</evidence>
<reference evidence="1 2" key="1">
    <citation type="journal article" date="2023" name="Nucleic Acids Res.">
        <title>The hologenome of Daphnia magna reveals possible DNA methylation and microbiome-mediated evolution of the host genome.</title>
        <authorList>
            <person name="Chaturvedi A."/>
            <person name="Li X."/>
            <person name="Dhandapani V."/>
            <person name="Marshall H."/>
            <person name="Kissane S."/>
            <person name="Cuenca-Cambronero M."/>
            <person name="Asole G."/>
            <person name="Calvet F."/>
            <person name="Ruiz-Romero M."/>
            <person name="Marangio P."/>
            <person name="Guigo R."/>
            <person name="Rago D."/>
            <person name="Mirbahai L."/>
            <person name="Eastwood N."/>
            <person name="Colbourne J.K."/>
            <person name="Zhou J."/>
            <person name="Mallon E."/>
            <person name="Orsini L."/>
        </authorList>
    </citation>
    <scope>NUCLEOTIDE SEQUENCE [LARGE SCALE GENOMIC DNA]</scope>
    <source>
        <strain evidence="1">LRV0_1</strain>
    </source>
</reference>
<keyword evidence="2" id="KW-1185">Reference proteome</keyword>